<comment type="caution">
    <text evidence="3">The sequence shown here is derived from an EMBL/GenBank/DDBJ whole genome shotgun (WGS) entry which is preliminary data.</text>
</comment>
<reference evidence="3 4" key="1">
    <citation type="submission" date="2023-12" db="EMBL/GenBank/DDBJ databases">
        <title>Novel species of the genus Arcicella isolated from rivers.</title>
        <authorList>
            <person name="Lu H."/>
        </authorList>
    </citation>
    <scope>NUCLEOTIDE SEQUENCE [LARGE SCALE GENOMIC DNA]</scope>
    <source>
        <strain evidence="3 4">LMG 21963</strain>
    </source>
</reference>
<dbReference type="InterPro" id="IPR052776">
    <property type="entry name" value="Chloro_ReproSupport/MetalTrans"/>
</dbReference>
<keyword evidence="1" id="KW-1133">Transmembrane helix</keyword>
<gene>
    <name evidence="3" type="ORF">VB264_09295</name>
</gene>
<keyword evidence="1" id="KW-0812">Transmembrane</keyword>
<protein>
    <submittedName>
        <fullName evidence="3">Urease accessory protein</fullName>
    </submittedName>
</protein>
<feature type="transmembrane region" description="Helical" evidence="1">
    <location>
        <begin position="114"/>
        <end position="138"/>
    </location>
</feature>
<feature type="domain" description="Urease accessory protein UreH-like transmembrane" evidence="2">
    <location>
        <begin position="45"/>
        <end position="183"/>
    </location>
</feature>
<dbReference type="PANTHER" id="PTHR33876">
    <property type="entry name" value="UNNAMED PRODUCT"/>
    <property type="match status" value="1"/>
</dbReference>
<keyword evidence="4" id="KW-1185">Reference proteome</keyword>
<evidence type="ECO:0000259" key="2">
    <source>
        <dbReference type="Pfam" id="PF13386"/>
    </source>
</evidence>
<proteinExistence type="predicted"/>
<feature type="transmembrane region" description="Helical" evidence="1">
    <location>
        <begin position="144"/>
        <end position="168"/>
    </location>
</feature>
<feature type="transmembrane region" description="Helical" evidence="1">
    <location>
        <begin position="43"/>
        <end position="63"/>
    </location>
</feature>
<dbReference type="InterPro" id="IPR039447">
    <property type="entry name" value="UreH-like_TM_dom"/>
</dbReference>
<sequence>MDITPLLASSIIGFSHAFEADHLVAVSNIVTRRNNVLLALKDGIFWGLGHTSTILLVGSIFILGKFAFNENCFRYFEAFVGFMLIALGLYRLLKISQNAKRYHHHSPQTHDHKLAYGVGLIHGLAGSGALILTILTTIQGSLNGILYLIIFGLGSVIGMMLAAAFFSVPFSQKLMNNSIIRLLLTIFSSVLCIGLGCFVVYKNL</sequence>
<dbReference type="Proteomes" id="UP001304671">
    <property type="component" value="Unassembled WGS sequence"/>
</dbReference>
<dbReference type="EMBL" id="JAYFUL010000011">
    <property type="protein sequence ID" value="MEA5257980.1"/>
    <property type="molecule type" value="Genomic_DNA"/>
</dbReference>
<organism evidence="3 4">
    <name type="scientific">Arcicella aquatica</name>
    <dbReference type="NCBI Taxonomy" id="217141"/>
    <lineage>
        <taxon>Bacteria</taxon>
        <taxon>Pseudomonadati</taxon>
        <taxon>Bacteroidota</taxon>
        <taxon>Cytophagia</taxon>
        <taxon>Cytophagales</taxon>
        <taxon>Flectobacillaceae</taxon>
        <taxon>Arcicella</taxon>
    </lineage>
</organism>
<feature type="transmembrane region" description="Helical" evidence="1">
    <location>
        <begin position="180"/>
        <end position="201"/>
    </location>
</feature>
<keyword evidence="1" id="KW-0472">Membrane</keyword>
<evidence type="ECO:0000313" key="4">
    <source>
        <dbReference type="Proteomes" id="UP001304671"/>
    </source>
</evidence>
<feature type="transmembrane region" description="Helical" evidence="1">
    <location>
        <begin position="75"/>
        <end position="93"/>
    </location>
</feature>
<evidence type="ECO:0000256" key="1">
    <source>
        <dbReference type="SAM" id="Phobius"/>
    </source>
</evidence>
<dbReference type="Pfam" id="PF13386">
    <property type="entry name" value="DsbD_2"/>
    <property type="match status" value="1"/>
</dbReference>
<dbReference type="PANTHER" id="PTHR33876:SF4">
    <property type="entry name" value="CHLOROPLAST PROTEIN FOR GROWTH AND FERTILITY 2"/>
    <property type="match status" value="1"/>
</dbReference>
<evidence type="ECO:0000313" key="3">
    <source>
        <dbReference type="EMBL" id="MEA5257980.1"/>
    </source>
</evidence>
<dbReference type="RefSeq" id="WP_323248738.1">
    <property type="nucleotide sequence ID" value="NZ_JAYFUL010000011.1"/>
</dbReference>
<name>A0ABU5QMF2_9BACT</name>
<accession>A0ABU5QMF2</accession>